<accession>A0A1L9TMA0</accession>
<dbReference type="VEuPathDB" id="FungiDB:ASPSYDRAFT_737866"/>
<sequence>MCSCLCPTDGAARDEAAKAGNPPAGVSCSKSAPVLSRHQPALSLQGRPANNLLNVFSLFFSSSFVFVCEPWSTAVKDELGSFCTIQRSTPAAIPSFAVVANFHSLASKVPCPAIVE</sequence>
<reference evidence="2" key="1">
    <citation type="journal article" date="2017" name="Genome Biol.">
        <title>Comparative genomics reveals high biological diversity and specific adaptations in the industrially and medically important fungal genus Aspergillus.</title>
        <authorList>
            <person name="de Vries R.P."/>
            <person name="Riley R."/>
            <person name="Wiebenga A."/>
            <person name="Aguilar-Osorio G."/>
            <person name="Amillis S."/>
            <person name="Uchima C.A."/>
            <person name="Anderluh G."/>
            <person name="Asadollahi M."/>
            <person name="Askin M."/>
            <person name="Barry K."/>
            <person name="Battaglia E."/>
            <person name="Bayram O."/>
            <person name="Benocci T."/>
            <person name="Braus-Stromeyer S.A."/>
            <person name="Caldana C."/>
            <person name="Canovas D."/>
            <person name="Cerqueira G.C."/>
            <person name="Chen F."/>
            <person name="Chen W."/>
            <person name="Choi C."/>
            <person name="Clum A."/>
            <person name="Dos Santos R.A."/>
            <person name="Damasio A.R."/>
            <person name="Diallinas G."/>
            <person name="Emri T."/>
            <person name="Fekete E."/>
            <person name="Flipphi M."/>
            <person name="Freyberg S."/>
            <person name="Gallo A."/>
            <person name="Gournas C."/>
            <person name="Habgood R."/>
            <person name="Hainaut M."/>
            <person name="Harispe M.L."/>
            <person name="Henrissat B."/>
            <person name="Hilden K.S."/>
            <person name="Hope R."/>
            <person name="Hossain A."/>
            <person name="Karabika E."/>
            <person name="Karaffa L."/>
            <person name="Karanyi Z."/>
            <person name="Krasevec N."/>
            <person name="Kuo A."/>
            <person name="Kusch H."/>
            <person name="LaButti K."/>
            <person name="Lagendijk E.L."/>
            <person name="Lapidus A."/>
            <person name="Levasseur A."/>
            <person name="Lindquist E."/>
            <person name="Lipzen A."/>
            <person name="Logrieco A.F."/>
            <person name="MacCabe A."/>
            <person name="Maekelae M.R."/>
            <person name="Malavazi I."/>
            <person name="Melin P."/>
            <person name="Meyer V."/>
            <person name="Mielnichuk N."/>
            <person name="Miskei M."/>
            <person name="Molnar A.P."/>
            <person name="Mule G."/>
            <person name="Ngan C.Y."/>
            <person name="Orejas M."/>
            <person name="Orosz E."/>
            <person name="Ouedraogo J.P."/>
            <person name="Overkamp K.M."/>
            <person name="Park H.-S."/>
            <person name="Perrone G."/>
            <person name="Piumi F."/>
            <person name="Punt P.J."/>
            <person name="Ram A.F."/>
            <person name="Ramon A."/>
            <person name="Rauscher S."/>
            <person name="Record E."/>
            <person name="Riano-Pachon D.M."/>
            <person name="Robert V."/>
            <person name="Roehrig J."/>
            <person name="Ruller R."/>
            <person name="Salamov A."/>
            <person name="Salih N.S."/>
            <person name="Samson R.A."/>
            <person name="Sandor E."/>
            <person name="Sanguinetti M."/>
            <person name="Schuetze T."/>
            <person name="Sepcic K."/>
            <person name="Shelest E."/>
            <person name="Sherlock G."/>
            <person name="Sophianopoulou V."/>
            <person name="Squina F.M."/>
            <person name="Sun H."/>
            <person name="Susca A."/>
            <person name="Todd R.B."/>
            <person name="Tsang A."/>
            <person name="Unkles S.E."/>
            <person name="van de Wiele N."/>
            <person name="van Rossen-Uffink D."/>
            <person name="Oliveira J.V."/>
            <person name="Vesth T.C."/>
            <person name="Visser J."/>
            <person name="Yu J.-H."/>
            <person name="Zhou M."/>
            <person name="Andersen M.R."/>
            <person name="Archer D.B."/>
            <person name="Baker S.E."/>
            <person name="Benoit I."/>
            <person name="Brakhage A.A."/>
            <person name="Braus G.H."/>
            <person name="Fischer R."/>
            <person name="Frisvad J.C."/>
            <person name="Goldman G.H."/>
            <person name="Houbraken J."/>
            <person name="Oakley B."/>
            <person name="Pocsi I."/>
            <person name="Scazzocchio C."/>
            <person name="Seiboth B."/>
            <person name="vanKuyk P.A."/>
            <person name="Wortman J."/>
            <person name="Dyer P.S."/>
            <person name="Grigoriev I.V."/>
        </authorList>
    </citation>
    <scope>NUCLEOTIDE SEQUENCE [LARGE SCALE GENOMIC DNA]</scope>
    <source>
        <strain evidence="2">CBS 593.65</strain>
    </source>
</reference>
<name>A0A1L9TMA0_9EURO</name>
<dbReference type="EMBL" id="KV878584">
    <property type="protein sequence ID" value="OJJ60521.1"/>
    <property type="molecule type" value="Genomic_DNA"/>
</dbReference>
<dbReference type="Proteomes" id="UP000184356">
    <property type="component" value="Unassembled WGS sequence"/>
</dbReference>
<evidence type="ECO:0000313" key="2">
    <source>
        <dbReference type="Proteomes" id="UP000184356"/>
    </source>
</evidence>
<gene>
    <name evidence="1" type="ORF">ASPSYDRAFT_737866</name>
</gene>
<organism evidence="1 2">
    <name type="scientific">Aspergillus sydowii CBS 593.65</name>
    <dbReference type="NCBI Taxonomy" id="1036612"/>
    <lineage>
        <taxon>Eukaryota</taxon>
        <taxon>Fungi</taxon>
        <taxon>Dikarya</taxon>
        <taxon>Ascomycota</taxon>
        <taxon>Pezizomycotina</taxon>
        <taxon>Eurotiomycetes</taxon>
        <taxon>Eurotiomycetidae</taxon>
        <taxon>Eurotiales</taxon>
        <taxon>Aspergillaceae</taxon>
        <taxon>Aspergillus</taxon>
        <taxon>Aspergillus subgen. Nidulantes</taxon>
    </lineage>
</organism>
<dbReference type="RefSeq" id="XP_040704327.1">
    <property type="nucleotide sequence ID" value="XM_040850736.1"/>
</dbReference>
<dbReference type="GeneID" id="63766809"/>
<evidence type="ECO:0000313" key="1">
    <source>
        <dbReference type="EMBL" id="OJJ60521.1"/>
    </source>
</evidence>
<keyword evidence="2" id="KW-1185">Reference proteome</keyword>
<proteinExistence type="predicted"/>
<dbReference type="AlphaFoldDB" id="A0A1L9TMA0"/>
<protein>
    <submittedName>
        <fullName evidence="1">Uncharacterized protein</fullName>
    </submittedName>
</protein>